<keyword evidence="4" id="KW-1185">Reference proteome</keyword>
<dbReference type="Gene3D" id="3.40.50.360">
    <property type="match status" value="1"/>
</dbReference>
<gene>
    <name evidence="3" type="ORF">FC89_GL000599</name>
</gene>
<dbReference type="InterPro" id="IPR003680">
    <property type="entry name" value="Flavodoxin_fold"/>
</dbReference>
<dbReference type="GO" id="GO:0009055">
    <property type="term" value="F:electron transfer activity"/>
    <property type="evidence" value="ECO:0007669"/>
    <property type="project" value="TreeGrafter"/>
</dbReference>
<dbReference type="PANTHER" id="PTHR47307:SF1">
    <property type="entry name" value="GLUTATHIONE-REGULATED POTASSIUM-EFFLUX SYSTEM ANCILLARY PROTEIN KEFG"/>
    <property type="match status" value="1"/>
</dbReference>
<dbReference type="InterPro" id="IPR046980">
    <property type="entry name" value="KefG/KefF"/>
</dbReference>
<keyword evidence="1" id="KW-0560">Oxidoreductase</keyword>
<dbReference type="EMBL" id="AZGB01000015">
    <property type="protein sequence ID" value="KRM06454.1"/>
    <property type="molecule type" value="Genomic_DNA"/>
</dbReference>
<sequence>MQTLIIVGHPTPAASATQQFLKAAVQDLREINWHELADVKNHFDQQQEQLLLQKSSRIVLQFPLYWYNIPNILKRWQDQVLTETLQAKLAGKELGIVVNLGKAARDFQLGGSVGFSLSALLSPLAAMAKHFQMRLLPLFVIDRFGYQTQEQRQHLLVAYQQFLELPQPATFAQREDWFLAKLKEKKLQATGQQQQQLELIEQQLLARTADLADLQAVLHPVKEDDEAHGR</sequence>
<feature type="domain" description="Flavodoxin-like fold" evidence="2">
    <location>
        <begin position="1"/>
        <end position="161"/>
    </location>
</feature>
<dbReference type="PATRIC" id="fig|1423750.3.peg.618"/>
<reference evidence="3 4" key="1">
    <citation type="journal article" date="2015" name="Genome Announc.">
        <title>Expanding the biotechnology potential of lactobacilli through comparative genomics of 213 strains and associated genera.</title>
        <authorList>
            <person name="Sun Z."/>
            <person name="Harris H.M."/>
            <person name="McCann A."/>
            <person name="Guo C."/>
            <person name="Argimon S."/>
            <person name="Zhang W."/>
            <person name="Yang X."/>
            <person name="Jeffery I.B."/>
            <person name="Cooney J.C."/>
            <person name="Kagawa T.F."/>
            <person name="Liu W."/>
            <person name="Song Y."/>
            <person name="Salvetti E."/>
            <person name="Wrobel A."/>
            <person name="Rasinkangas P."/>
            <person name="Parkhill J."/>
            <person name="Rea M.C."/>
            <person name="O'Sullivan O."/>
            <person name="Ritari J."/>
            <person name="Douillard F.P."/>
            <person name="Paul Ross R."/>
            <person name="Yang R."/>
            <person name="Briner A.E."/>
            <person name="Felis G.E."/>
            <person name="de Vos W.M."/>
            <person name="Barrangou R."/>
            <person name="Klaenhammer T.R."/>
            <person name="Caufield P.W."/>
            <person name="Cui Y."/>
            <person name="Zhang H."/>
            <person name="O'Toole P.W."/>
        </authorList>
    </citation>
    <scope>NUCLEOTIDE SEQUENCE [LARGE SCALE GENOMIC DNA]</scope>
    <source>
        <strain evidence="3 4">DSM 18630</strain>
    </source>
</reference>
<dbReference type="InterPro" id="IPR029039">
    <property type="entry name" value="Flavoprotein-like_sf"/>
</dbReference>
<evidence type="ECO:0000256" key="1">
    <source>
        <dbReference type="ARBA" id="ARBA00023002"/>
    </source>
</evidence>
<dbReference type="GO" id="GO:0010181">
    <property type="term" value="F:FMN binding"/>
    <property type="evidence" value="ECO:0007669"/>
    <property type="project" value="TreeGrafter"/>
</dbReference>
<dbReference type="GeneID" id="98318632"/>
<evidence type="ECO:0000259" key="2">
    <source>
        <dbReference type="Pfam" id="PF02525"/>
    </source>
</evidence>
<dbReference type="GO" id="GO:0003955">
    <property type="term" value="F:NAD(P)H dehydrogenase (quinone) activity"/>
    <property type="evidence" value="ECO:0007669"/>
    <property type="project" value="TreeGrafter"/>
</dbReference>
<dbReference type="PANTHER" id="PTHR47307">
    <property type="entry name" value="GLUTATHIONE-REGULATED POTASSIUM-EFFLUX SYSTEM ANCILLARY PROTEIN KEFG"/>
    <property type="match status" value="1"/>
</dbReference>
<name>A0A0R1VUQ0_9LACO</name>
<evidence type="ECO:0000313" key="4">
    <source>
        <dbReference type="Proteomes" id="UP000051451"/>
    </source>
</evidence>
<dbReference type="AlphaFoldDB" id="A0A0R1VUQ0"/>
<evidence type="ECO:0000313" key="3">
    <source>
        <dbReference type="EMBL" id="KRM06454.1"/>
    </source>
</evidence>
<dbReference type="Pfam" id="PF02525">
    <property type="entry name" value="Flavodoxin_2"/>
    <property type="match status" value="1"/>
</dbReference>
<protein>
    <submittedName>
        <fullName evidence="3">NADPH-quinone reductase</fullName>
    </submittedName>
</protein>
<proteinExistence type="predicted"/>
<dbReference type="SUPFAM" id="SSF52218">
    <property type="entry name" value="Flavoproteins"/>
    <property type="match status" value="1"/>
</dbReference>
<dbReference type="STRING" id="1423750.FC89_GL000599"/>
<dbReference type="Proteomes" id="UP000051451">
    <property type="component" value="Unassembled WGS sequence"/>
</dbReference>
<comment type="caution">
    <text evidence="3">The sequence shown here is derived from an EMBL/GenBank/DDBJ whole genome shotgun (WGS) entry which is preliminary data.</text>
</comment>
<accession>A0A0R1VUQ0</accession>
<dbReference type="OrthoDB" id="9798454at2"/>
<dbReference type="RefSeq" id="WP_057871366.1">
    <property type="nucleotide sequence ID" value="NZ_AZGB01000015.1"/>
</dbReference>
<organism evidence="3 4">
    <name type="scientific">Liquorilactobacillus ghanensis DSM 18630</name>
    <dbReference type="NCBI Taxonomy" id="1423750"/>
    <lineage>
        <taxon>Bacteria</taxon>
        <taxon>Bacillati</taxon>
        <taxon>Bacillota</taxon>
        <taxon>Bacilli</taxon>
        <taxon>Lactobacillales</taxon>
        <taxon>Lactobacillaceae</taxon>
        <taxon>Liquorilactobacillus</taxon>
    </lineage>
</organism>